<feature type="domain" description="Aminotransferase class V" evidence="2">
    <location>
        <begin position="93"/>
        <end position="280"/>
    </location>
</feature>
<dbReference type="OMA" id="TGNCHKW"/>
<proteinExistence type="predicted"/>
<gene>
    <name evidence="3" type="ORF">F503_02220</name>
</gene>
<keyword evidence="1" id="KW-0663">Pyridoxal phosphate</keyword>
<dbReference type="InterPro" id="IPR015421">
    <property type="entry name" value="PyrdxlP-dep_Trfase_major"/>
</dbReference>
<evidence type="ECO:0000259" key="2">
    <source>
        <dbReference type="Pfam" id="PF00266"/>
    </source>
</evidence>
<dbReference type="Proteomes" id="UP000016923">
    <property type="component" value="Unassembled WGS sequence"/>
</dbReference>
<dbReference type="Gene3D" id="3.40.640.10">
    <property type="entry name" value="Type I PLP-dependent aspartate aminotransferase-like (Major domain)"/>
    <property type="match status" value="1"/>
</dbReference>
<keyword evidence="4" id="KW-1185">Reference proteome</keyword>
<keyword evidence="3" id="KW-0032">Aminotransferase</keyword>
<sequence>MRIALQPADVVAGGDVTPGTTATTTVAAPVSSSPPQVPFGKQMRALFEFHPNYTPLNHGSYGTFPAAVRKFREASLHEHEERPDTFRRFTQPEIIKKSRAAVAPLLGADVHVDEVVFQLNATTGVNTVVHNLAGKWSASAGDAVLHFTTIYGACRKTLLSLEEFGRLRTVEIHMAFPDDSDDDLDAKLRATHAHAVEQGLKPRLVVIDTIVSGPGVLMPWQRLVATARELGMQSLIDGAHGIGQIDLTELGSIKPDFFVTNLHKWLFVPRGCALLYVPFRNQHQITTGLPTSWGYQLPGERDPSRYFPDLFADLGTSDMSPYACVETAMAFRRDVCGGEATIREYCVWLAKEGGDRAAAILGTYVMDNPNSNIRQCNFANVRLPLTIKPDAEIASDDSTSIPLSCVAEVADWIQMRGVLEGDTYLQAMFYNGIFWTRFSSQIYLDIADFEWGARQLVSYCERVKAGEWKK</sequence>
<reference evidence="3 4" key="1">
    <citation type="journal article" date="2013" name="BMC Genomics">
        <title>The genome and transcriptome of the pine saprophyte Ophiostoma piceae, and a comparison with the bark beetle-associated pine pathogen Grosmannia clavigera.</title>
        <authorList>
            <person name="Haridas S."/>
            <person name="Wang Y."/>
            <person name="Lim L."/>
            <person name="Massoumi Alamouti S."/>
            <person name="Jackman S."/>
            <person name="Docking R."/>
            <person name="Robertson G."/>
            <person name="Birol I."/>
            <person name="Bohlmann J."/>
            <person name="Breuil C."/>
        </authorList>
    </citation>
    <scope>NUCLEOTIDE SEQUENCE [LARGE SCALE GENOMIC DNA]</scope>
    <source>
        <strain evidence="3 4">UAMH 11346</strain>
    </source>
</reference>
<dbReference type="HOGENOM" id="CLU_003433_3_0_1"/>
<protein>
    <submittedName>
        <fullName evidence="3">Aminotransferase family protein</fullName>
    </submittedName>
</protein>
<dbReference type="Pfam" id="PF00266">
    <property type="entry name" value="Aminotran_5"/>
    <property type="match status" value="1"/>
</dbReference>
<dbReference type="eggNOG" id="KOG1549">
    <property type="taxonomic scope" value="Eukaryota"/>
</dbReference>
<name>S3C188_OPHP1</name>
<dbReference type="InterPro" id="IPR000192">
    <property type="entry name" value="Aminotrans_V_dom"/>
</dbReference>
<dbReference type="PANTHER" id="PTHR43092">
    <property type="entry name" value="L-CYSTEINE DESULFHYDRASE"/>
    <property type="match status" value="1"/>
</dbReference>
<dbReference type="SUPFAM" id="SSF53383">
    <property type="entry name" value="PLP-dependent transferases"/>
    <property type="match status" value="1"/>
</dbReference>
<evidence type="ECO:0000313" key="4">
    <source>
        <dbReference type="Proteomes" id="UP000016923"/>
    </source>
</evidence>
<dbReference type="STRING" id="1262450.S3C188"/>
<dbReference type="PANTHER" id="PTHR43092:SF2">
    <property type="entry name" value="HERCYNYLCYSTEINE SULFOXIDE LYASE"/>
    <property type="match status" value="1"/>
</dbReference>
<dbReference type="VEuPathDB" id="FungiDB:F503_02220"/>
<dbReference type="InterPro" id="IPR015424">
    <property type="entry name" value="PyrdxlP-dep_Trfase"/>
</dbReference>
<keyword evidence="3" id="KW-0808">Transferase</keyword>
<dbReference type="AlphaFoldDB" id="S3C188"/>
<evidence type="ECO:0000313" key="3">
    <source>
        <dbReference type="EMBL" id="EPE05481.1"/>
    </source>
</evidence>
<accession>S3C188</accession>
<dbReference type="GO" id="GO:0008483">
    <property type="term" value="F:transaminase activity"/>
    <property type="evidence" value="ECO:0007669"/>
    <property type="project" value="UniProtKB-KW"/>
</dbReference>
<dbReference type="EMBL" id="KE148156">
    <property type="protein sequence ID" value="EPE05481.1"/>
    <property type="molecule type" value="Genomic_DNA"/>
</dbReference>
<evidence type="ECO:0000256" key="1">
    <source>
        <dbReference type="ARBA" id="ARBA00022898"/>
    </source>
</evidence>
<organism evidence="3 4">
    <name type="scientific">Ophiostoma piceae (strain UAMH 11346)</name>
    <name type="common">Sap stain fungus</name>
    <dbReference type="NCBI Taxonomy" id="1262450"/>
    <lineage>
        <taxon>Eukaryota</taxon>
        <taxon>Fungi</taxon>
        <taxon>Dikarya</taxon>
        <taxon>Ascomycota</taxon>
        <taxon>Pezizomycotina</taxon>
        <taxon>Sordariomycetes</taxon>
        <taxon>Sordariomycetidae</taxon>
        <taxon>Ophiostomatales</taxon>
        <taxon>Ophiostomataceae</taxon>
        <taxon>Ophiostoma</taxon>
    </lineage>
</organism>
<dbReference type="OrthoDB" id="5978656at2759"/>